<dbReference type="InterPro" id="IPR013786">
    <property type="entry name" value="AcylCoA_DH/ox_N"/>
</dbReference>
<feature type="transmembrane region" description="Helical" evidence="12">
    <location>
        <begin position="41"/>
        <end position="62"/>
    </location>
</feature>
<name>A0A845V5J0_9GAMM</name>
<comment type="pathway">
    <text evidence="2">Lipid metabolism; fatty acid beta-oxidation.</text>
</comment>
<evidence type="ECO:0000256" key="8">
    <source>
        <dbReference type="ARBA" id="ARBA00022827"/>
    </source>
</evidence>
<evidence type="ECO:0000313" key="17">
    <source>
        <dbReference type="EMBL" id="NDY95471.1"/>
    </source>
</evidence>
<comment type="catalytic activity">
    <reaction evidence="10">
        <text>a medium-chain 2,3-saturated fatty acyl-CoA + oxidized [electron-transfer flavoprotein] + H(+) = a medium-chain (2E)-enoyl-CoA + reduced [electron-transfer flavoprotein]</text>
        <dbReference type="Rhea" id="RHEA:14477"/>
        <dbReference type="Rhea" id="RHEA-COMP:10685"/>
        <dbReference type="Rhea" id="RHEA-COMP:10686"/>
        <dbReference type="ChEBI" id="CHEBI:15378"/>
        <dbReference type="ChEBI" id="CHEBI:57692"/>
        <dbReference type="ChEBI" id="CHEBI:58307"/>
        <dbReference type="ChEBI" id="CHEBI:83723"/>
        <dbReference type="ChEBI" id="CHEBI:83726"/>
        <dbReference type="EC" id="1.3.8.7"/>
    </reaction>
</comment>
<dbReference type="Proteomes" id="UP000484885">
    <property type="component" value="Unassembled WGS sequence"/>
</dbReference>
<feature type="domain" description="Acyl-CoA dehydrogenase/oxidase N-terminal" evidence="15">
    <location>
        <begin position="141"/>
        <end position="235"/>
    </location>
</feature>
<dbReference type="CDD" id="cd00567">
    <property type="entry name" value="ACAD"/>
    <property type="match status" value="1"/>
</dbReference>
<feature type="domain" description="Acyl-CoA dehydrogenase C-terminal bacterial-type" evidence="16">
    <location>
        <begin position="516"/>
        <end position="793"/>
    </location>
</feature>
<organism evidence="17 18">
    <name type="scientific">Wenzhouxiangella limi</name>
    <dbReference type="NCBI Taxonomy" id="2707351"/>
    <lineage>
        <taxon>Bacteria</taxon>
        <taxon>Pseudomonadati</taxon>
        <taxon>Pseudomonadota</taxon>
        <taxon>Gammaproteobacteria</taxon>
        <taxon>Chromatiales</taxon>
        <taxon>Wenzhouxiangellaceae</taxon>
        <taxon>Wenzhouxiangella</taxon>
    </lineage>
</organism>
<comment type="similarity">
    <text evidence="3">Belongs to the acyl-CoA dehydrogenase family.</text>
</comment>
<dbReference type="NCBIfam" id="NF009586">
    <property type="entry name" value="PRK13026.1"/>
    <property type="match status" value="1"/>
</dbReference>
<keyword evidence="18" id="KW-1185">Reference proteome</keyword>
<dbReference type="InterPro" id="IPR036250">
    <property type="entry name" value="AcylCo_DH-like_C"/>
</dbReference>
<evidence type="ECO:0000256" key="10">
    <source>
        <dbReference type="ARBA" id="ARBA00047882"/>
    </source>
</evidence>
<dbReference type="Pfam" id="PF02770">
    <property type="entry name" value="Acyl-CoA_dh_M"/>
    <property type="match status" value="1"/>
</dbReference>
<dbReference type="FunFam" id="1.10.540.10:FF:000004">
    <property type="entry name" value="Acyl-CoA dehydrogenase"/>
    <property type="match status" value="1"/>
</dbReference>
<evidence type="ECO:0000313" key="18">
    <source>
        <dbReference type="Proteomes" id="UP000484885"/>
    </source>
</evidence>
<keyword evidence="12" id="KW-0812">Transmembrane</keyword>
<accession>A0A845V5J0</accession>
<dbReference type="FunFam" id="1.20.140.10:FF:000009">
    <property type="entry name" value="Acyl-CoA dehydrogenase"/>
    <property type="match status" value="1"/>
</dbReference>
<dbReference type="InterPro" id="IPR050741">
    <property type="entry name" value="Acyl-CoA_dehydrogenase"/>
</dbReference>
<dbReference type="InterPro" id="IPR006091">
    <property type="entry name" value="Acyl-CoA_Oxase/DH_mid-dom"/>
</dbReference>
<evidence type="ECO:0000256" key="3">
    <source>
        <dbReference type="ARBA" id="ARBA00009347"/>
    </source>
</evidence>
<keyword evidence="9" id="KW-0560">Oxidoreductase</keyword>
<dbReference type="Gene3D" id="2.40.110.10">
    <property type="entry name" value="Butyryl-CoA Dehydrogenase, subunit A, domain 2"/>
    <property type="match status" value="1"/>
</dbReference>
<dbReference type="RefSeq" id="WP_164210853.1">
    <property type="nucleotide sequence ID" value="NZ_JAAGSC010000039.1"/>
</dbReference>
<dbReference type="InterPro" id="IPR009100">
    <property type="entry name" value="AcylCoA_DH/oxidase_NM_dom_sf"/>
</dbReference>
<keyword evidence="8" id="KW-0274">FAD</keyword>
<dbReference type="GO" id="GO:0050660">
    <property type="term" value="F:flavin adenine dinucleotide binding"/>
    <property type="evidence" value="ECO:0007669"/>
    <property type="project" value="InterPro"/>
</dbReference>
<dbReference type="Gene3D" id="1.10.540.10">
    <property type="entry name" value="Acyl-CoA dehydrogenase/oxidase, N-terminal domain"/>
    <property type="match status" value="1"/>
</dbReference>
<evidence type="ECO:0000256" key="7">
    <source>
        <dbReference type="ARBA" id="ARBA00022630"/>
    </source>
</evidence>
<dbReference type="InterPro" id="IPR037069">
    <property type="entry name" value="AcylCoA_DH/ox_N_sf"/>
</dbReference>
<evidence type="ECO:0000259" key="14">
    <source>
        <dbReference type="Pfam" id="PF02770"/>
    </source>
</evidence>
<evidence type="ECO:0000256" key="12">
    <source>
        <dbReference type="SAM" id="Phobius"/>
    </source>
</evidence>
<dbReference type="SUPFAM" id="SSF47203">
    <property type="entry name" value="Acyl-CoA dehydrogenase C-terminal domain-like"/>
    <property type="match status" value="1"/>
</dbReference>
<dbReference type="GO" id="GO:0033539">
    <property type="term" value="P:fatty acid beta-oxidation using acyl-CoA dehydrogenase"/>
    <property type="evidence" value="ECO:0007669"/>
    <property type="project" value="InterPro"/>
</dbReference>
<feature type="domain" description="Acyl-CoA oxidase/dehydrogenase middle" evidence="14">
    <location>
        <begin position="239"/>
        <end position="329"/>
    </location>
</feature>
<dbReference type="AlphaFoldDB" id="A0A845V5J0"/>
<dbReference type="GO" id="GO:0070991">
    <property type="term" value="F:medium-chain fatty acyl-CoA dehydrogenase activity"/>
    <property type="evidence" value="ECO:0007669"/>
    <property type="project" value="UniProtKB-EC"/>
</dbReference>
<dbReference type="NCBIfam" id="NF007000">
    <property type="entry name" value="PRK09463.1"/>
    <property type="match status" value="1"/>
</dbReference>
<dbReference type="UniPathway" id="UPA00659"/>
<dbReference type="Pfam" id="PF09317">
    <property type="entry name" value="ACDH_C"/>
    <property type="match status" value="1"/>
</dbReference>
<protein>
    <recommendedName>
        <fullName evidence="6">Acyl-coenzyme A dehydrogenase</fullName>
        <ecNumber evidence="4">1.3.8.7</ecNumber>
        <ecNumber evidence="5">1.3.8.8</ecNumber>
    </recommendedName>
</protein>
<dbReference type="SUPFAM" id="SSF56645">
    <property type="entry name" value="Acyl-CoA dehydrogenase NM domain-like"/>
    <property type="match status" value="1"/>
</dbReference>
<evidence type="ECO:0000256" key="2">
    <source>
        <dbReference type="ARBA" id="ARBA00005005"/>
    </source>
</evidence>
<evidence type="ECO:0000256" key="5">
    <source>
        <dbReference type="ARBA" id="ARBA00012040"/>
    </source>
</evidence>
<dbReference type="EC" id="1.3.8.8" evidence="5"/>
<comment type="catalytic activity">
    <reaction evidence="11">
        <text>a long-chain 2,3-saturated fatty acyl-CoA + oxidized [electron-transfer flavoprotein] + H(+) = a long-chain (2E)-enoyl-CoA + reduced [electron-transfer flavoprotein]</text>
        <dbReference type="Rhea" id="RHEA:17721"/>
        <dbReference type="Rhea" id="RHEA-COMP:10685"/>
        <dbReference type="Rhea" id="RHEA-COMP:10686"/>
        <dbReference type="ChEBI" id="CHEBI:15378"/>
        <dbReference type="ChEBI" id="CHEBI:57692"/>
        <dbReference type="ChEBI" id="CHEBI:58307"/>
        <dbReference type="ChEBI" id="CHEBI:83721"/>
        <dbReference type="ChEBI" id="CHEBI:83727"/>
        <dbReference type="EC" id="1.3.8.8"/>
    </reaction>
</comment>
<keyword evidence="12" id="KW-1133">Transmembrane helix</keyword>
<dbReference type="PANTHER" id="PTHR48083:SF33">
    <property type="entry name" value="ACYL-COENZYME A DEHYDROGENASE"/>
    <property type="match status" value="1"/>
</dbReference>
<evidence type="ECO:0000256" key="4">
    <source>
        <dbReference type="ARBA" id="ARBA00012033"/>
    </source>
</evidence>
<dbReference type="Pfam" id="PF00441">
    <property type="entry name" value="Acyl-CoA_dh_1"/>
    <property type="match status" value="1"/>
</dbReference>
<reference evidence="17 18" key="1">
    <citation type="submission" date="2020-02" db="EMBL/GenBank/DDBJ databases">
        <authorList>
            <person name="Zhang X.-Y."/>
        </authorList>
    </citation>
    <scope>NUCLEOTIDE SEQUENCE [LARGE SCALE GENOMIC DNA]</scope>
    <source>
        <strain evidence="17 18">C33</strain>
    </source>
</reference>
<evidence type="ECO:0000259" key="13">
    <source>
        <dbReference type="Pfam" id="PF00441"/>
    </source>
</evidence>
<feature type="domain" description="Acyl-CoA dehydrogenase/oxidase C-terminal" evidence="13">
    <location>
        <begin position="362"/>
        <end position="508"/>
    </location>
</feature>
<dbReference type="GO" id="GO:0004466">
    <property type="term" value="F:long-chain fatty acyl-CoA dehydrogenase activity"/>
    <property type="evidence" value="ECO:0007669"/>
    <property type="project" value="UniProtKB-EC"/>
</dbReference>
<dbReference type="Gene3D" id="1.20.140.10">
    <property type="entry name" value="Butyryl-CoA Dehydrogenase, subunit A, domain 3"/>
    <property type="match status" value="1"/>
</dbReference>
<evidence type="ECO:0000256" key="9">
    <source>
        <dbReference type="ARBA" id="ARBA00023002"/>
    </source>
</evidence>
<dbReference type="EC" id="1.3.8.7" evidence="4"/>
<dbReference type="PANTHER" id="PTHR48083">
    <property type="entry name" value="MEDIUM-CHAIN SPECIFIC ACYL-COA DEHYDROGENASE, MITOCHONDRIAL-RELATED"/>
    <property type="match status" value="1"/>
</dbReference>
<keyword evidence="7" id="KW-0285">Flavoprotein</keyword>
<keyword evidence="12" id="KW-0472">Membrane</keyword>
<dbReference type="InterPro" id="IPR015396">
    <property type="entry name" value="FadE_C"/>
</dbReference>
<evidence type="ECO:0000256" key="1">
    <source>
        <dbReference type="ARBA" id="ARBA00001974"/>
    </source>
</evidence>
<comment type="caution">
    <text evidence="17">The sequence shown here is derived from an EMBL/GenBank/DDBJ whole genome shotgun (WGS) entry which is preliminary data.</text>
</comment>
<comment type="cofactor">
    <cofactor evidence="1">
        <name>FAD</name>
        <dbReference type="ChEBI" id="CHEBI:57692"/>
    </cofactor>
</comment>
<evidence type="ECO:0000256" key="6">
    <source>
        <dbReference type="ARBA" id="ARBA00020144"/>
    </source>
</evidence>
<gene>
    <name evidence="17" type="ORF">G3I74_07010</name>
</gene>
<proteinExistence type="inferred from homology"/>
<dbReference type="Pfam" id="PF02771">
    <property type="entry name" value="Acyl-CoA_dh_N"/>
    <property type="match status" value="1"/>
</dbReference>
<dbReference type="InterPro" id="IPR009075">
    <property type="entry name" value="AcylCo_DH/oxidase_C"/>
</dbReference>
<sequence length="812" mass="87819">MTFSFLSALIIGLLALAYLRAPAWSAAALSALGLAGTSVVAVAWPVTALLAVSTIVFATLAVHPLRRALISAPLFSWFKTVLPAMSATEKEALDAGTVWWDAELFSGRPDWKKLFDMPPPRLSEEEQAFVDGPVEELCAMLDDWQINRELKDLPPEAWQFIREKRFLSMIIPKEYGGLDFSAQGNAAVVTKISTRSLTAAVSVMVPNSLGPGELLMHFGTDEQKDHYLPRLSRGEEIPCFALTSPQAGSDAASMPDEGVVCKKTINGEEVLGLSVSWDKRYITLAPVATVLGLAFKTRDPDGLLGGKEHLGISCALIPTNTPGVEIGSRHLPGGSLFMNGPTRGKDVFIPMDWLIGGRERIGQGWRMLMHCLAAGRAISLPAQGVAGGKAASMLTGAYARIRYQFKQPIGHFEGIEEPLARIGAEAYRMEAAHKLTMSALDRGDKPVVLSAILKAYHTEANRRVINDAMDVHGGKAVVEGPGNYLSMNYQALPVSITVEGANILTRSMIVFGQGAIRCHPYLLKEMTAATDNDLAGFDKALWAHVGFLISNAVRAPVLALTGARISRSPVTGPTARYYRQINRLSAAFTFTADLCLLILGGKFKFAEKLSGRFADALANLYLASATLRRFEDDGRPEEDLAVLDFAVQDSLNKVEEALYGVYRNFPIPALGPVLRLINFPLGRRNVPADDRTGRKIARQLLEKSATRDRLIHGAYVSTEEDGTGIVLKAFDAVLKAEPAEHALRNALKVVPNPSNVHAVTAKAVKAGVITEDQAADLIRAQELSARVIAVDEFTPEQLDITQTEAPRLAAAG</sequence>
<dbReference type="InterPro" id="IPR046373">
    <property type="entry name" value="Acyl-CoA_Oxase/DH_mid-dom_sf"/>
</dbReference>
<dbReference type="GO" id="GO:0005737">
    <property type="term" value="C:cytoplasm"/>
    <property type="evidence" value="ECO:0007669"/>
    <property type="project" value="TreeGrafter"/>
</dbReference>
<evidence type="ECO:0000259" key="15">
    <source>
        <dbReference type="Pfam" id="PF02771"/>
    </source>
</evidence>
<evidence type="ECO:0000259" key="16">
    <source>
        <dbReference type="Pfam" id="PF09317"/>
    </source>
</evidence>
<dbReference type="EMBL" id="JAAGSC010000039">
    <property type="protein sequence ID" value="NDY95471.1"/>
    <property type="molecule type" value="Genomic_DNA"/>
</dbReference>
<evidence type="ECO:0000256" key="11">
    <source>
        <dbReference type="ARBA" id="ARBA00049247"/>
    </source>
</evidence>